<evidence type="ECO:0000313" key="7">
    <source>
        <dbReference type="Proteomes" id="UP001469365"/>
    </source>
</evidence>
<dbReference type="EMBL" id="JBBPCC010000004">
    <property type="protein sequence ID" value="MEK8128121.1"/>
    <property type="molecule type" value="Genomic_DNA"/>
</dbReference>
<proteinExistence type="inferred from homology"/>
<dbReference type="InterPro" id="IPR016181">
    <property type="entry name" value="Acyl_CoA_acyltransferase"/>
</dbReference>
<accession>A0ABU9DGW7</accession>
<evidence type="ECO:0000256" key="2">
    <source>
        <dbReference type="ARBA" id="ARBA00022490"/>
    </source>
</evidence>
<organism evidence="6 7">
    <name type="scientific">Paenibacillus filicis</name>
    <dbReference type="NCBI Taxonomy" id="669464"/>
    <lineage>
        <taxon>Bacteria</taxon>
        <taxon>Bacillati</taxon>
        <taxon>Bacillota</taxon>
        <taxon>Bacilli</taxon>
        <taxon>Bacillales</taxon>
        <taxon>Paenibacillaceae</taxon>
        <taxon>Paenibacillus</taxon>
    </lineage>
</organism>
<keyword evidence="4 6" id="KW-0012">Acyltransferase</keyword>
<dbReference type="InterPro" id="IPR006464">
    <property type="entry name" value="AcTrfase_RimI/Ard1"/>
</dbReference>
<protein>
    <submittedName>
        <fullName evidence="6">Ribosomal protein S18-alanine N-acetyltransferase</fullName>
        <ecNumber evidence="6">2.3.1.266</ecNumber>
    </submittedName>
</protein>
<evidence type="ECO:0000313" key="6">
    <source>
        <dbReference type="EMBL" id="MEK8128121.1"/>
    </source>
</evidence>
<dbReference type="EC" id="2.3.1.266" evidence="6"/>
<gene>
    <name evidence="6" type="primary">rimI</name>
    <name evidence="6" type="ORF">WMW72_09420</name>
</gene>
<dbReference type="PANTHER" id="PTHR43420">
    <property type="entry name" value="ACETYLTRANSFERASE"/>
    <property type="match status" value="1"/>
</dbReference>
<reference evidence="6 7" key="1">
    <citation type="submission" date="2024-04" db="EMBL/GenBank/DDBJ databases">
        <title>draft genome sequnece of Paenibacillus filicis.</title>
        <authorList>
            <person name="Kim D.-U."/>
        </authorList>
    </citation>
    <scope>NUCLEOTIDE SEQUENCE [LARGE SCALE GENOMIC DNA]</scope>
    <source>
        <strain evidence="6 7">KACC14197</strain>
    </source>
</reference>
<keyword evidence="2" id="KW-0963">Cytoplasm</keyword>
<dbReference type="Pfam" id="PF00583">
    <property type="entry name" value="Acetyltransf_1"/>
    <property type="match status" value="1"/>
</dbReference>
<dbReference type="SUPFAM" id="SSF55729">
    <property type="entry name" value="Acyl-CoA N-acyltransferases (Nat)"/>
    <property type="match status" value="1"/>
</dbReference>
<feature type="domain" description="N-acetyltransferase" evidence="5">
    <location>
        <begin position="10"/>
        <end position="155"/>
    </location>
</feature>
<dbReference type="CDD" id="cd04301">
    <property type="entry name" value="NAT_SF"/>
    <property type="match status" value="1"/>
</dbReference>
<dbReference type="InterPro" id="IPR050680">
    <property type="entry name" value="YpeA/RimI_acetyltransf"/>
</dbReference>
<name>A0ABU9DGW7_9BACL</name>
<dbReference type="Gene3D" id="3.40.630.30">
    <property type="match status" value="1"/>
</dbReference>
<dbReference type="PANTHER" id="PTHR43420:SF44">
    <property type="entry name" value="ACETYLTRANSFERASE YPEA"/>
    <property type="match status" value="1"/>
</dbReference>
<dbReference type="InterPro" id="IPR000182">
    <property type="entry name" value="GNAT_dom"/>
</dbReference>
<sequence length="161" mass="18332">MISYSQLENASFREMRLEDIPVICSIEKESFTTPWTAAAFQNELTNNQFAKYIVLECDGHIVGYGGMWLIMEEAHVTNIAIGAEYRGRKLGDKLLTEMQRTASHLGAQRMTLEVRPSNEVAQRLYAKKGFRSVGVRRGYYTDNHEDALIMWADLPEPVSKP</sequence>
<evidence type="ECO:0000256" key="3">
    <source>
        <dbReference type="ARBA" id="ARBA00022679"/>
    </source>
</evidence>
<dbReference type="GO" id="GO:0008999">
    <property type="term" value="F:protein-N-terminal-alanine acetyltransferase activity"/>
    <property type="evidence" value="ECO:0007669"/>
    <property type="project" value="UniProtKB-EC"/>
</dbReference>
<keyword evidence="7" id="KW-1185">Reference proteome</keyword>
<dbReference type="RefSeq" id="WP_341415179.1">
    <property type="nucleotide sequence ID" value="NZ_JBBPCC010000004.1"/>
</dbReference>
<keyword evidence="6" id="KW-0687">Ribonucleoprotein</keyword>
<evidence type="ECO:0000259" key="5">
    <source>
        <dbReference type="PROSITE" id="PS51186"/>
    </source>
</evidence>
<keyword evidence="6" id="KW-0689">Ribosomal protein</keyword>
<evidence type="ECO:0000256" key="4">
    <source>
        <dbReference type="ARBA" id="ARBA00023315"/>
    </source>
</evidence>
<dbReference type="PROSITE" id="PS51186">
    <property type="entry name" value="GNAT"/>
    <property type="match status" value="1"/>
</dbReference>
<comment type="caution">
    <text evidence="6">The sequence shown here is derived from an EMBL/GenBank/DDBJ whole genome shotgun (WGS) entry which is preliminary data.</text>
</comment>
<dbReference type="NCBIfam" id="TIGR01575">
    <property type="entry name" value="rimI"/>
    <property type="match status" value="1"/>
</dbReference>
<dbReference type="GO" id="GO:0005840">
    <property type="term" value="C:ribosome"/>
    <property type="evidence" value="ECO:0007669"/>
    <property type="project" value="UniProtKB-KW"/>
</dbReference>
<dbReference type="Proteomes" id="UP001469365">
    <property type="component" value="Unassembled WGS sequence"/>
</dbReference>
<evidence type="ECO:0000256" key="1">
    <source>
        <dbReference type="ARBA" id="ARBA00005395"/>
    </source>
</evidence>
<keyword evidence="3 6" id="KW-0808">Transferase</keyword>
<comment type="similarity">
    <text evidence="1">Belongs to the acetyltransferase family. RimI subfamily.</text>
</comment>